<dbReference type="PANTHER" id="PTHR47981">
    <property type="entry name" value="RAB FAMILY"/>
    <property type="match status" value="1"/>
</dbReference>
<accession>A0ABQ7JAI9</accession>
<dbReference type="PRINTS" id="PR00449">
    <property type="entry name" value="RASTRNSFRMNG"/>
</dbReference>
<comment type="similarity">
    <text evidence="1">Belongs to the small GTPase superfamily. Rab family.</text>
</comment>
<evidence type="ECO:0000313" key="4">
    <source>
        <dbReference type="EMBL" id="KAF8821015.1"/>
    </source>
</evidence>
<dbReference type="SMART" id="SM00174">
    <property type="entry name" value="RHO"/>
    <property type="match status" value="1"/>
</dbReference>
<comment type="caution">
    <text evidence="4">The sequence shown here is derived from an EMBL/GenBank/DDBJ whole genome shotgun (WGS) entry which is preliminary data.</text>
</comment>
<keyword evidence="3" id="KW-0342">GTP-binding</keyword>
<gene>
    <name evidence="4" type="primary">RAB7</name>
    <name evidence="4" type="ORF">IE077_002561</name>
</gene>
<keyword evidence="5" id="KW-1185">Reference proteome</keyword>
<dbReference type="SMART" id="SM00176">
    <property type="entry name" value="RAN"/>
    <property type="match status" value="1"/>
</dbReference>
<dbReference type="InterPro" id="IPR027417">
    <property type="entry name" value="P-loop_NTPase"/>
</dbReference>
<evidence type="ECO:0000256" key="1">
    <source>
        <dbReference type="ARBA" id="ARBA00006270"/>
    </source>
</evidence>
<dbReference type="InterPro" id="IPR001806">
    <property type="entry name" value="Small_GTPase"/>
</dbReference>
<reference evidence="4 5" key="1">
    <citation type="journal article" date="2020" name="bioRxiv">
        <title>Metabolic contributions of an alphaproteobacterial endosymbiont in the apicomplexan Cardiosporidium cionae.</title>
        <authorList>
            <person name="Hunter E.S."/>
            <person name="Paight C.J."/>
            <person name="Lane C.E."/>
        </authorList>
    </citation>
    <scope>NUCLEOTIDE SEQUENCE [LARGE SCALE GENOMIC DNA]</scope>
    <source>
        <strain evidence="4">ESH_2018</strain>
    </source>
</reference>
<dbReference type="Pfam" id="PF00071">
    <property type="entry name" value="Ras"/>
    <property type="match status" value="1"/>
</dbReference>
<dbReference type="EMBL" id="JADAQX010000252">
    <property type="protein sequence ID" value="KAF8821015.1"/>
    <property type="molecule type" value="Genomic_DNA"/>
</dbReference>
<dbReference type="Gene3D" id="3.40.50.300">
    <property type="entry name" value="P-loop containing nucleotide triphosphate hydrolases"/>
    <property type="match status" value="1"/>
</dbReference>
<name>A0ABQ7JAI9_9APIC</name>
<dbReference type="PROSITE" id="PS51419">
    <property type="entry name" value="RAB"/>
    <property type="match status" value="1"/>
</dbReference>
<dbReference type="SUPFAM" id="SSF52540">
    <property type="entry name" value="P-loop containing nucleoside triphosphate hydrolases"/>
    <property type="match status" value="1"/>
</dbReference>
<sequence>MDSPVRKRALLKVIILGDSGVGKTSLMNQYVNRKFSNQYKATIGADFLSKHATVDETEVTMQIWDTAGQERFQSLGVGFYRGADCCVLVFDLTNPKSFDSIDSWREEFLIQGSPMDPNSFPFVVLGNKQDEAGKRQVSASRATAWCNSKNHLPYFETSAKNSVNVDLAFEEIARMAMKQDKVDDQIYIPETMKVIPNQTPEYRRATLNGSCCT</sequence>
<proteinExistence type="inferred from homology"/>
<dbReference type="Proteomes" id="UP000823046">
    <property type="component" value="Unassembled WGS sequence"/>
</dbReference>
<dbReference type="SMART" id="SM00173">
    <property type="entry name" value="RAS"/>
    <property type="match status" value="1"/>
</dbReference>
<dbReference type="PROSITE" id="PS51421">
    <property type="entry name" value="RAS"/>
    <property type="match status" value="1"/>
</dbReference>
<evidence type="ECO:0000256" key="2">
    <source>
        <dbReference type="ARBA" id="ARBA00022741"/>
    </source>
</evidence>
<dbReference type="InterPro" id="IPR005225">
    <property type="entry name" value="Small_GTP-bd"/>
</dbReference>
<keyword evidence="2" id="KW-0547">Nucleotide-binding</keyword>
<dbReference type="PROSITE" id="PS51420">
    <property type="entry name" value="RHO"/>
    <property type="match status" value="1"/>
</dbReference>
<protein>
    <submittedName>
        <fullName evidence="4">GTPase RAB7</fullName>
    </submittedName>
</protein>
<organism evidence="4 5">
    <name type="scientific">Cardiosporidium cionae</name>
    <dbReference type="NCBI Taxonomy" id="476202"/>
    <lineage>
        <taxon>Eukaryota</taxon>
        <taxon>Sar</taxon>
        <taxon>Alveolata</taxon>
        <taxon>Apicomplexa</taxon>
        <taxon>Aconoidasida</taxon>
        <taxon>Nephromycida</taxon>
        <taxon>Cardiosporidium</taxon>
    </lineage>
</organism>
<dbReference type="PANTHER" id="PTHR47981:SF20">
    <property type="entry name" value="RAS-RELATED PROTEIN RAB-7A"/>
    <property type="match status" value="1"/>
</dbReference>
<dbReference type="NCBIfam" id="TIGR00231">
    <property type="entry name" value="small_GTP"/>
    <property type="match status" value="1"/>
</dbReference>
<evidence type="ECO:0000313" key="5">
    <source>
        <dbReference type="Proteomes" id="UP000823046"/>
    </source>
</evidence>
<dbReference type="CDD" id="cd01862">
    <property type="entry name" value="Rab7"/>
    <property type="match status" value="1"/>
</dbReference>
<evidence type="ECO:0000256" key="3">
    <source>
        <dbReference type="ARBA" id="ARBA00023134"/>
    </source>
</evidence>
<dbReference type="SMART" id="SM00175">
    <property type="entry name" value="RAB"/>
    <property type="match status" value="1"/>
</dbReference>